<evidence type="ECO:0000256" key="2">
    <source>
        <dbReference type="ARBA" id="ARBA00008072"/>
    </source>
</evidence>
<evidence type="ECO:0000256" key="7">
    <source>
        <dbReference type="SAM" id="MobiDB-lite"/>
    </source>
</evidence>
<dbReference type="InterPro" id="IPR036291">
    <property type="entry name" value="NAD(P)-bd_dom_sf"/>
</dbReference>
<keyword evidence="4 6" id="KW-0862">Zinc</keyword>
<evidence type="ECO:0000313" key="10">
    <source>
        <dbReference type="Proteomes" id="UP001497512"/>
    </source>
</evidence>
<dbReference type="PANTHER" id="PTHR43161">
    <property type="entry name" value="SORBITOL DEHYDROGENASE"/>
    <property type="match status" value="1"/>
</dbReference>
<proteinExistence type="inferred from homology"/>
<dbReference type="InterPro" id="IPR045306">
    <property type="entry name" value="SDH-like"/>
</dbReference>
<feature type="domain" description="Enoyl reductase (ER)" evidence="8">
    <location>
        <begin position="37"/>
        <end position="375"/>
    </location>
</feature>
<dbReference type="SUPFAM" id="SSF51735">
    <property type="entry name" value="NAD(P)-binding Rossmann-fold domains"/>
    <property type="match status" value="1"/>
</dbReference>
<dbReference type="SMART" id="SM00829">
    <property type="entry name" value="PKS_ER"/>
    <property type="match status" value="1"/>
</dbReference>
<evidence type="ECO:0000256" key="1">
    <source>
        <dbReference type="ARBA" id="ARBA00001947"/>
    </source>
</evidence>
<evidence type="ECO:0000259" key="8">
    <source>
        <dbReference type="SMART" id="SM00829"/>
    </source>
</evidence>
<dbReference type="Gene3D" id="3.90.180.10">
    <property type="entry name" value="Medium-chain alcohol dehydrogenases, catalytic domain"/>
    <property type="match status" value="1"/>
</dbReference>
<comment type="similarity">
    <text evidence="2 6">Belongs to the zinc-containing alcohol dehydrogenase family.</text>
</comment>
<dbReference type="InterPro" id="IPR013154">
    <property type="entry name" value="ADH-like_N"/>
</dbReference>
<dbReference type="InterPro" id="IPR020843">
    <property type="entry name" value="ER"/>
</dbReference>
<reference evidence="9" key="1">
    <citation type="submission" date="2024-02" db="EMBL/GenBank/DDBJ databases">
        <authorList>
            <consortium name="ELIXIR-Norway"/>
            <consortium name="Elixir Norway"/>
        </authorList>
    </citation>
    <scope>NUCLEOTIDE SEQUENCE</scope>
</reference>
<keyword evidence="5" id="KW-0560">Oxidoreductase</keyword>
<feature type="region of interest" description="Disordered" evidence="7">
    <location>
        <begin position="1"/>
        <end position="23"/>
    </location>
</feature>
<evidence type="ECO:0000256" key="3">
    <source>
        <dbReference type="ARBA" id="ARBA00022723"/>
    </source>
</evidence>
<organism evidence="9 10">
    <name type="scientific">Sphagnum troendelagicum</name>
    <dbReference type="NCBI Taxonomy" id="128251"/>
    <lineage>
        <taxon>Eukaryota</taxon>
        <taxon>Viridiplantae</taxon>
        <taxon>Streptophyta</taxon>
        <taxon>Embryophyta</taxon>
        <taxon>Bryophyta</taxon>
        <taxon>Sphagnophytina</taxon>
        <taxon>Sphagnopsida</taxon>
        <taxon>Sphagnales</taxon>
        <taxon>Sphagnaceae</taxon>
        <taxon>Sphagnum</taxon>
    </lineage>
</organism>
<evidence type="ECO:0000313" key="9">
    <source>
        <dbReference type="EMBL" id="CAK9195449.1"/>
    </source>
</evidence>
<dbReference type="InterPro" id="IPR013149">
    <property type="entry name" value="ADH-like_C"/>
</dbReference>
<dbReference type="EMBL" id="OZ019902">
    <property type="protein sequence ID" value="CAK9195449.1"/>
    <property type="molecule type" value="Genomic_DNA"/>
</dbReference>
<keyword evidence="3 6" id="KW-0479">Metal-binding</keyword>
<evidence type="ECO:0000256" key="6">
    <source>
        <dbReference type="RuleBase" id="RU361277"/>
    </source>
</evidence>
<keyword evidence="10" id="KW-1185">Reference proteome</keyword>
<protein>
    <recommendedName>
        <fullName evidence="8">Enoyl reductase (ER) domain-containing protein</fullName>
    </recommendedName>
</protein>
<gene>
    <name evidence="9" type="ORF">CSSPTR1EN2_LOCUS3030</name>
</gene>
<comment type="cofactor">
    <cofactor evidence="1 6">
        <name>Zn(2+)</name>
        <dbReference type="ChEBI" id="CHEBI:29105"/>
    </cofactor>
</comment>
<dbReference type="Pfam" id="PF00107">
    <property type="entry name" value="ADH_zinc_N"/>
    <property type="match status" value="1"/>
</dbReference>
<dbReference type="PANTHER" id="PTHR43161:SF9">
    <property type="entry name" value="SORBITOL DEHYDROGENASE"/>
    <property type="match status" value="1"/>
</dbReference>
<evidence type="ECO:0000256" key="4">
    <source>
        <dbReference type="ARBA" id="ARBA00022833"/>
    </source>
</evidence>
<evidence type="ECO:0000256" key="5">
    <source>
        <dbReference type="ARBA" id="ARBA00023002"/>
    </source>
</evidence>
<dbReference type="Pfam" id="PF08240">
    <property type="entry name" value="ADH_N"/>
    <property type="match status" value="1"/>
</dbReference>
<dbReference type="InterPro" id="IPR011032">
    <property type="entry name" value="GroES-like_sf"/>
</dbReference>
<dbReference type="PROSITE" id="PS00059">
    <property type="entry name" value="ADH_ZINC"/>
    <property type="match status" value="1"/>
</dbReference>
<dbReference type="SUPFAM" id="SSF50129">
    <property type="entry name" value="GroES-like"/>
    <property type="match status" value="1"/>
</dbReference>
<accession>A0ABP0TFW7</accession>
<dbReference type="CDD" id="cd05285">
    <property type="entry name" value="sorbitol_DH"/>
    <property type="match status" value="1"/>
</dbReference>
<dbReference type="Proteomes" id="UP001497512">
    <property type="component" value="Chromosome 10"/>
</dbReference>
<dbReference type="InterPro" id="IPR002328">
    <property type="entry name" value="ADH_Zn_CS"/>
</dbReference>
<name>A0ABP0TFW7_9BRYO</name>
<sequence length="377" mass="40100">MGVEGETKSVATEQGLSANGAQEEVGSGENMAVWVCGIDDLKMKPFKLPSTLGNDEVRVRMKAVGICGSDVHYLKHLQCGDFIVKEPMVIGHECAGIVEEIGKDVEHLKVGDRVALEPGIACHRCDLCKEGCYNLCPKMKFFATPPVHGSLAQEVVHPADLCFKLPENVTLEEGAMCEPLSVGVHACRRAGVGPPTKVLILGAGPIGLVTMLSAHAFGSPKVVVADISPERLKVAKELGADATVLVSTDVKDVDKEVTALQEAMGARIDVTCDCAGVTKTMTTALKATRSGGNICLIGMGHHDMTVPLTPAAAREVNVLGVFRYRNTYPLCLDLISSGRINVKPLITDRFGFSETEAKNAFERSANGGSSIKVMFNL</sequence>
<dbReference type="Gene3D" id="3.40.50.720">
    <property type="entry name" value="NAD(P)-binding Rossmann-like Domain"/>
    <property type="match status" value="1"/>
</dbReference>
<feature type="compositionally biased region" description="Polar residues" evidence="7">
    <location>
        <begin position="9"/>
        <end position="20"/>
    </location>
</feature>